<organism evidence="1 2">
    <name type="scientific">Amanita muscaria (strain Koide BX008)</name>
    <dbReference type="NCBI Taxonomy" id="946122"/>
    <lineage>
        <taxon>Eukaryota</taxon>
        <taxon>Fungi</taxon>
        <taxon>Dikarya</taxon>
        <taxon>Basidiomycota</taxon>
        <taxon>Agaricomycotina</taxon>
        <taxon>Agaricomycetes</taxon>
        <taxon>Agaricomycetidae</taxon>
        <taxon>Agaricales</taxon>
        <taxon>Pluteineae</taxon>
        <taxon>Amanitaceae</taxon>
        <taxon>Amanita</taxon>
    </lineage>
</organism>
<protein>
    <submittedName>
        <fullName evidence="1">Uncharacterized protein</fullName>
    </submittedName>
</protein>
<sequence length="121" mass="13958">IERLMKDWNSPVYAFFSRIPAIEYVDSRRSHVFKCLAHGCKKTIRRYLDKGDAKSTSNMWKHAHSCYGEDIVNQITEAKDMKTARNGVKSYIANGSITASFERKRKGKVTYSHRQHTVTNS</sequence>
<feature type="non-terminal residue" evidence="1">
    <location>
        <position position="1"/>
    </location>
</feature>
<name>A0A0C2TGX3_AMAMK</name>
<dbReference type="InParanoid" id="A0A0C2TGX3"/>
<dbReference type="EMBL" id="KN818238">
    <property type="protein sequence ID" value="KIL66159.1"/>
    <property type="molecule type" value="Genomic_DNA"/>
</dbReference>
<dbReference type="HOGENOM" id="CLU_087375_2_0_1"/>
<gene>
    <name evidence="1" type="ORF">M378DRAFT_45888</name>
</gene>
<feature type="non-terminal residue" evidence="1">
    <location>
        <position position="121"/>
    </location>
</feature>
<proteinExistence type="predicted"/>
<evidence type="ECO:0000313" key="1">
    <source>
        <dbReference type="EMBL" id="KIL66159.1"/>
    </source>
</evidence>
<keyword evidence="2" id="KW-1185">Reference proteome</keyword>
<accession>A0A0C2TGX3</accession>
<dbReference type="AlphaFoldDB" id="A0A0C2TGX3"/>
<dbReference type="OrthoDB" id="2677917at2759"/>
<reference evidence="1 2" key="1">
    <citation type="submission" date="2014-04" db="EMBL/GenBank/DDBJ databases">
        <title>Evolutionary Origins and Diversification of the Mycorrhizal Mutualists.</title>
        <authorList>
            <consortium name="DOE Joint Genome Institute"/>
            <consortium name="Mycorrhizal Genomics Consortium"/>
            <person name="Kohler A."/>
            <person name="Kuo A."/>
            <person name="Nagy L.G."/>
            <person name="Floudas D."/>
            <person name="Copeland A."/>
            <person name="Barry K.W."/>
            <person name="Cichocki N."/>
            <person name="Veneault-Fourrey C."/>
            <person name="LaButti K."/>
            <person name="Lindquist E.A."/>
            <person name="Lipzen A."/>
            <person name="Lundell T."/>
            <person name="Morin E."/>
            <person name="Murat C."/>
            <person name="Riley R."/>
            <person name="Ohm R."/>
            <person name="Sun H."/>
            <person name="Tunlid A."/>
            <person name="Henrissat B."/>
            <person name="Grigoriev I.V."/>
            <person name="Hibbett D.S."/>
            <person name="Martin F."/>
        </authorList>
    </citation>
    <scope>NUCLEOTIDE SEQUENCE [LARGE SCALE GENOMIC DNA]</scope>
    <source>
        <strain evidence="1 2">Koide BX008</strain>
    </source>
</reference>
<dbReference type="Proteomes" id="UP000054549">
    <property type="component" value="Unassembled WGS sequence"/>
</dbReference>
<evidence type="ECO:0000313" key="2">
    <source>
        <dbReference type="Proteomes" id="UP000054549"/>
    </source>
</evidence>